<dbReference type="VEuPathDB" id="FungiDB:CC1G_03364"/>
<name>A8NQZ2_COPC7</name>
<proteinExistence type="predicted"/>
<keyword evidence="2" id="KW-0378">Hydrolase</keyword>
<dbReference type="Pfam" id="PF00795">
    <property type="entry name" value="CN_hydrolase"/>
    <property type="match status" value="1"/>
</dbReference>
<dbReference type="InterPro" id="IPR036526">
    <property type="entry name" value="C-N_Hydrolase_sf"/>
</dbReference>
<dbReference type="FunCoup" id="A8NQZ2">
    <property type="interactions" value="4"/>
</dbReference>
<dbReference type="OMA" id="MPMAWLL"/>
<feature type="domain" description="CN hydrolase" evidence="1">
    <location>
        <begin position="8"/>
        <end position="309"/>
    </location>
</feature>
<evidence type="ECO:0000313" key="2">
    <source>
        <dbReference type="EMBL" id="EAU86153.2"/>
    </source>
</evidence>
<dbReference type="InterPro" id="IPR039703">
    <property type="entry name" value="Nta1"/>
</dbReference>
<dbReference type="AlphaFoldDB" id="A8NQZ2"/>
<dbReference type="GO" id="GO:0030163">
    <property type="term" value="P:protein catabolic process"/>
    <property type="evidence" value="ECO:0007669"/>
    <property type="project" value="TreeGrafter"/>
</dbReference>
<dbReference type="OrthoDB" id="201515at2759"/>
<comment type="caution">
    <text evidence="2">The sequence shown here is derived from an EMBL/GenBank/DDBJ whole genome shotgun (WGS) entry which is preliminary data.</text>
</comment>
<dbReference type="SUPFAM" id="SSF56317">
    <property type="entry name" value="Carbon-nitrogen hydrolase"/>
    <property type="match status" value="1"/>
</dbReference>
<dbReference type="Proteomes" id="UP000001861">
    <property type="component" value="Unassembled WGS sequence"/>
</dbReference>
<dbReference type="InParanoid" id="A8NQZ2"/>
<reference evidence="2 3" key="1">
    <citation type="journal article" date="2010" name="Proc. Natl. Acad. Sci. U.S.A.">
        <title>Insights into evolution of multicellular fungi from the assembled chromosomes of the mushroom Coprinopsis cinerea (Coprinus cinereus).</title>
        <authorList>
            <person name="Stajich J.E."/>
            <person name="Wilke S.K."/>
            <person name="Ahren D."/>
            <person name="Au C.H."/>
            <person name="Birren B.W."/>
            <person name="Borodovsky M."/>
            <person name="Burns C."/>
            <person name="Canback B."/>
            <person name="Casselton L.A."/>
            <person name="Cheng C.K."/>
            <person name="Deng J."/>
            <person name="Dietrich F.S."/>
            <person name="Fargo D.C."/>
            <person name="Farman M.L."/>
            <person name="Gathman A.C."/>
            <person name="Goldberg J."/>
            <person name="Guigo R."/>
            <person name="Hoegger P.J."/>
            <person name="Hooker J.B."/>
            <person name="Huggins A."/>
            <person name="James T.Y."/>
            <person name="Kamada T."/>
            <person name="Kilaru S."/>
            <person name="Kodira C."/>
            <person name="Kues U."/>
            <person name="Kupfer D."/>
            <person name="Kwan H.S."/>
            <person name="Lomsadze A."/>
            <person name="Li W."/>
            <person name="Lilly W.W."/>
            <person name="Ma L.J."/>
            <person name="Mackey A.J."/>
            <person name="Manning G."/>
            <person name="Martin F."/>
            <person name="Muraguchi H."/>
            <person name="Natvig D.O."/>
            <person name="Palmerini H."/>
            <person name="Ramesh M.A."/>
            <person name="Rehmeyer C.J."/>
            <person name="Roe B.A."/>
            <person name="Shenoy N."/>
            <person name="Stanke M."/>
            <person name="Ter-Hovhannisyan V."/>
            <person name="Tunlid A."/>
            <person name="Velagapudi R."/>
            <person name="Vision T.J."/>
            <person name="Zeng Q."/>
            <person name="Zolan M.E."/>
            <person name="Pukkila P.J."/>
        </authorList>
    </citation>
    <scope>NUCLEOTIDE SEQUENCE [LARGE SCALE GENOMIC DNA]</scope>
    <source>
        <strain evidence="3">Okayama-7 / 130 / ATCC MYA-4618 / FGSC 9003</strain>
    </source>
</reference>
<dbReference type="HOGENOM" id="CLU_009854_1_0_1"/>
<dbReference type="STRING" id="240176.A8NQZ2"/>
<organism evidence="2 3">
    <name type="scientific">Coprinopsis cinerea (strain Okayama-7 / 130 / ATCC MYA-4618 / FGSC 9003)</name>
    <name type="common">Inky cap fungus</name>
    <name type="synonym">Hormographiella aspergillata</name>
    <dbReference type="NCBI Taxonomy" id="240176"/>
    <lineage>
        <taxon>Eukaryota</taxon>
        <taxon>Fungi</taxon>
        <taxon>Dikarya</taxon>
        <taxon>Basidiomycota</taxon>
        <taxon>Agaricomycotina</taxon>
        <taxon>Agaricomycetes</taxon>
        <taxon>Agaricomycetidae</taxon>
        <taxon>Agaricales</taxon>
        <taxon>Agaricineae</taxon>
        <taxon>Psathyrellaceae</taxon>
        <taxon>Coprinopsis</taxon>
    </lineage>
</organism>
<sequence>MASSLSKLRVAVVQLNPKLGQVQANIQRARELCSNLQPHTLDLICFPEMAFTGYVFDDAEAIGPYLEERHTGPTSQFCAELAKKLNCYVMAGYPERLSEAERAEPVVDTEKSCPNPVGANSAVVYGRNGELVSHYRKSNLYDTDMTWAKPGTGFAFLKLPDPLRSVSLGICMDLNPERGKTWSLEEGPYEIADHCLKNKTNLLVLLNSWLESPYNPVDEDDNDWSTLEYWAARLRPLWAKDDSGLRKNDSSHQPKETIVVLCNRSGSENGKTFAGTSAVFKLTKGVGRPVLLDMMTKGEEGVKVWHIAI</sequence>
<dbReference type="PANTHER" id="PTHR11750:SF26">
    <property type="entry name" value="PROTEIN N-TERMINAL AMIDASE"/>
    <property type="match status" value="1"/>
</dbReference>
<keyword evidence="3" id="KW-1185">Reference proteome</keyword>
<dbReference type="PROSITE" id="PS50263">
    <property type="entry name" value="CN_HYDROLASE"/>
    <property type="match status" value="1"/>
</dbReference>
<dbReference type="EMBL" id="AACS02000008">
    <property type="protein sequence ID" value="EAU86153.2"/>
    <property type="molecule type" value="Genomic_DNA"/>
</dbReference>
<gene>
    <name evidence="2" type="ORF">CC1G_03364</name>
</gene>
<dbReference type="GO" id="GO:0070773">
    <property type="term" value="F:protein-N-terminal glutamine amidohydrolase activity"/>
    <property type="evidence" value="ECO:0007669"/>
    <property type="project" value="InterPro"/>
</dbReference>
<dbReference type="RefSeq" id="XP_001835582.2">
    <property type="nucleotide sequence ID" value="XM_001835530.2"/>
</dbReference>
<evidence type="ECO:0000259" key="1">
    <source>
        <dbReference type="PROSITE" id="PS50263"/>
    </source>
</evidence>
<dbReference type="PANTHER" id="PTHR11750">
    <property type="entry name" value="PROTEIN N-TERMINAL AMIDASE"/>
    <property type="match status" value="1"/>
</dbReference>
<dbReference type="Gene3D" id="3.60.110.10">
    <property type="entry name" value="Carbon-nitrogen hydrolase"/>
    <property type="match status" value="1"/>
</dbReference>
<protein>
    <submittedName>
        <fullName evidence="2">Hydrolase</fullName>
    </submittedName>
</protein>
<evidence type="ECO:0000313" key="3">
    <source>
        <dbReference type="Proteomes" id="UP000001861"/>
    </source>
</evidence>
<dbReference type="GeneID" id="6012115"/>
<dbReference type="eggNOG" id="KOG0806">
    <property type="taxonomic scope" value="Eukaryota"/>
</dbReference>
<accession>A8NQZ2</accession>
<dbReference type="GO" id="GO:0008418">
    <property type="term" value="F:protein-N-terminal asparagine amidohydrolase activity"/>
    <property type="evidence" value="ECO:0007669"/>
    <property type="project" value="InterPro"/>
</dbReference>
<dbReference type="KEGG" id="cci:CC1G_03364"/>
<dbReference type="InterPro" id="IPR003010">
    <property type="entry name" value="C-N_Hydrolase"/>
</dbReference>